<keyword evidence="2" id="KW-1185">Reference proteome</keyword>
<dbReference type="AlphaFoldDB" id="A0A3B0KJ19"/>
<evidence type="ECO:0000313" key="2">
    <source>
        <dbReference type="Proteomes" id="UP000268350"/>
    </source>
</evidence>
<dbReference type="Proteomes" id="UP000268350">
    <property type="component" value="Unassembled WGS sequence"/>
</dbReference>
<protein>
    <submittedName>
        <fullName evidence="1">Uncharacterized protein</fullName>
    </submittedName>
</protein>
<gene>
    <name evidence="1" type="ORF">DGUA_6G018761</name>
</gene>
<reference evidence="2" key="1">
    <citation type="submission" date="2018-01" db="EMBL/GenBank/DDBJ databases">
        <authorList>
            <person name="Alioto T."/>
            <person name="Alioto T."/>
        </authorList>
    </citation>
    <scope>NUCLEOTIDE SEQUENCE [LARGE SCALE GENOMIC DNA]</scope>
</reference>
<organism evidence="1 2">
    <name type="scientific">Drosophila guanche</name>
    <name type="common">Fruit fly</name>
    <dbReference type="NCBI Taxonomy" id="7266"/>
    <lineage>
        <taxon>Eukaryota</taxon>
        <taxon>Metazoa</taxon>
        <taxon>Ecdysozoa</taxon>
        <taxon>Arthropoda</taxon>
        <taxon>Hexapoda</taxon>
        <taxon>Insecta</taxon>
        <taxon>Pterygota</taxon>
        <taxon>Neoptera</taxon>
        <taxon>Endopterygota</taxon>
        <taxon>Diptera</taxon>
        <taxon>Brachycera</taxon>
        <taxon>Muscomorpha</taxon>
        <taxon>Ephydroidea</taxon>
        <taxon>Drosophilidae</taxon>
        <taxon>Drosophila</taxon>
        <taxon>Sophophora</taxon>
    </lineage>
</organism>
<dbReference type="EMBL" id="OUUW01000015">
    <property type="protein sequence ID" value="SPP88530.1"/>
    <property type="molecule type" value="Genomic_DNA"/>
</dbReference>
<proteinExistence type="predicted"/>
<accession>A0A3B0KJ19</accession>
<sequence>MWPQRRLQEKIVGQLRFLASGLTSSSGSSSTNTAVRGTGTSLVTGTTTHGHWSPPPLVNQVINGASHIADILPQIVAQGASYSSFTLDIKH</sequence>
<name>A0A3B0KJ19_DROGU</name>
<evidence type="ECO:0000313" key="1">
    <source>
        <dbReference type="EMBL" id="SPP88530.1"/>
    </source>
</evidence>